<dbReference type="AlphaFoldDB" id="A0A9D4BXT7"/>
<evidence type="ECO:0000256" key="1">
    <source>
        <dbReference type="SAM" id="Phobius"/>
    </source>
</evidence>
<protein>
    <submittedName>
        <fullName evidence="2">Uncharacterized protein</fullName>
    </submittedName>
</protein>
<gene>
    <name evidence="2" type="ORF">DPMN_072732</name>
</gene>
<evidence type="ECO:0000313" key="3">
    <source>
        <dbReference type="Proteomes" id="UP000828390"/>
    </source>
</evidence>
<reference evidence="2" key="2">
    <citation type="submission" date="2020-11" db="EMBL/GenBank/DDBJ databases">
        <authorList>
            <person name="McCartney M.A."/>
            <person name="Auch B."/>
            <person name="Kono T."/>
            <person name="Mallez S."/>
            <person name="Becker A."/>
            <person name="Gohl D.M."/>
            <person name="Silverstein K.A.T."/>
            <person name="Koren S."/>
            <person name="Bechman K.B."/>
            <person name="Herman A."/>
            <person name="Abrahante J.E."/>
            <person name="Garbe J."/>
        </authorList>
    </citation>
    <scope>NUCLEOTIDE SEQUENCE</scope>
    <source>
        <strain evidence="2">Duluth1</strain>
        <tissue evidence="2">Whole animal</tissue>
    </source>
</reference>
<keyword evidence="3" id="KW-1185">Reference proteome</keyword>
<comment type="caution">
    <text evidence="2">The sequence shown here is derived from an EMBL/GenBank/DDBJ whole genome shotgun (WGS) entry which is preliminary data.</text>
</comment>
<proteinExistence type="predicted"/>
<keyword evidence="1" id="KW-0472">Membrane</keyword>
<feature type="transmembrane region" description="Helical" evidence="1">
    <location>
        <begin position="65"/>
        <end position="86"/>
    </location>
</feature>
<organism evidence="2 3">
    <name type="scientific">Dreissena polymorpha</name>
    <name type="common">Zebra mussel</name>
    <name type="synonym">Mytilus polymorpha</name>
    <dbReference type="NCBI Taxonomy" id="45954"/>
    <lineage>
        <taxon>Eukaryota</taxon>
        <taxon>Metazoa</taxon>
        <taxon>Spiralia</taxon>
        <taxon>Lophotrochozoa</taxon>
        <taxon>Mollusca</taxon>
        <taxon>Bivalvia</taxon>
        <taxon>Autobranchia</taxon>
        <taxon>Heteroconchia</taxon>
        <taxon>Euheterodonta</taxon>
        <taxon>Imparidentia</taxon>
        <taxon>Neoheterodontei</taxon>
        <taxon>Myida</taxon>
        <taxon>Dreissenoidea</taxon>
        <taxon>Dreissenidae</taxon>
        <taxon>Dreissena</taxon>
    </lineage>
</organism>
<dbReference type="Proteomes" id="UP000828390">
    <property type="component" value="Unassembled WGS sequence"/>
</dbReference>
<keyword evidence="1" id="KW-1133">Transmembrane helix</keyword>
<keyword evidence="1" id="KW-0812">Transmembrane</keyword>
<reference evidence="2" key="1">
    <citation type="journal article" date="2019" name="bioRxiv">
        <title>The Genome of the Zebra Mussel, Dreissena polymorpha: A Resource for Invasive Species Research.</title>
        <authorList>
            <person name="McCartney M.A."/>
            <person name="Auch B."/>
            <person name="Kono T."/>
            <person name="Mallez S."/>
            <person name="Zhang Y."/>
            <person name="Obille A."/>
            <person name="Becker A."/>
            <person name="Abrahante J.E."/>
            <person name="Garbe J."/>
            <person name="Badalamenti J.P."/>
            <person name="Herman A."/>
            <person name="Mangelson H."/>
            <person name="Liachko I."/>
            <person name="Sullivan S."/>
            <person name="Sone E.D."/>
            <person name="Koren S."/>
            <person name="Silverstein K.A.T."/>
            <person name="Beckman K.B."/>
            <person name="Gohl D.M."/>
        </authorList>
    </citation>
    <scope>NUCLEOTIDE SEQUENCE</scope>
    <source>
        <strain evidence="2">Duluth1</strain>
        <tissue evidence="2">Whole animal</tissue>
    </source>
</reference>
<sequence>MERQMTYIDPVIGAQNCSKLCTEFPKGCAQYCKGYIQPEVNLSKLLSVTSTIPTSPMEPYGPPPYIIIIIAAAFFLVIVYVIVCCFKDKIKSSIEKIRKRLGEKHLKFPIQETAQTVVLIPLQDEANQAGNNGALFQEPAASLLDDTEESNLSAL</sequence>
<dbReference type="EMBL" id="JAIWYP010000014">
    <property type="protein sequence ID" value="KAH3712970.1"/>
    <property type="molecule type" value="Genomic_DNA"/>
</dbReference>
<name>A0A9D4BXT7_DREPO</name>
<evidence type="ECO:0000313" key="2">
    <source>
        <dbReference type="EMBL" id="KAH3712970.1"/>
    </source>
</evidence>
<accession>A0A9D4BXT7</accession>